<dbReference type="OrthoDB" id="2365435at2"/>
<feature type="transmembrane region" description="Helical" evidence="7">
    <location>
        <begin position="789"/>
        <end position="814"/>
    </location>
</feature>
<evidence type="ECO:0000256" key="7">
    <source>
        <dbReference type="SAM" id="Phobius"/>
    </source>
</evidence>
<dbReference type="InterPro" id="IPR004707">
    <property type="entry name" value="MmpL_fam"/>
</dbReference>
<keyword evidence="10" id="KW-1185">Reference proteome</keyword>
<dbReference type="EMBL" id="PDCN02000021">
    <property type="protein sequence ID" value="PIB73988.1"/>
    <property type="molecule type" value="Genomic_DNA"/>
</dbReference>
<feature type="transmembrane region" description="Helical" evidence="7">
    <location>
        <begin position="906"/>
        <end position="925"/>
    </location>
</feature>
<feature type="transmembrane region" description="Helical" evidence="7">
    <location>
        <begin position="290"/>
        <end position="311"/>
    </location>
</feature>
<keyword evidence="3" id="KW-1003">Cell membrane</keyword>
<evidence type="ECO:0000259" key="8">
    <source>
        <dbReference type="PROSITE" id="PS50156"/>
    </source>
</evidence>
<keyword evidence="5 7" id="KW-1133">Transmembrane helix</keyword>
<reference evidence="9 10" key="1">
    <citation type="journal article" date="2017" name="Infect. Genet. Evol.">
        <title>The new phylogeny of the genus Mycobacterium: The old and the news.</title>
        <authorList>
            <person name="Tortoli E."/>
            <person name="Fedrizzi T."/>
            <person name="Meehan C.J."/>
            <person name="Trovato A."/>
            <person name="Grottola A."/>
            <person name="Giacobazzi E."/>
            <person name="Serpini G.F."/>
            <person name="Tagliazucchi S."/>
            <person name="Fabio A."/>
            <person name="Bettua C."/>
            <person name="Bertorelli R."/>
            <person name="Frascaro F."/>
            <person name="De Sanctis V."/>
            <person name="Pecorari M."/>
            <person name="Jousson O."/>
            <person name="Segata N."/>
            <person name="Cirillo D.M."/>
        </authorList>
    </citation>
    <scope>NUCLEOTIDE SEQUENCE [LARGE SCALE GENOMIC DNA]</scope>
    <source>
        <strain evidence="9 10">CIP1034565</strain>
    </source>
</reference>
<proteinExistence type="inferred from homology"/>
<sequence length="938" mass="97068">MLRIAPSPDGSRATRYAPLALICWLIAAGLGNALAPQLERVVETHSRAFMPDDAPSTAAAARSAELMGGGGGDNLNHLVLERDGGLTPDDRAYYDRVVDALRDDESVAAVTDLWSDPITEQAAVSADGEAAYVMVRLAGELGTARAGEAVTKLRDTATGLSPPAGLNVYVTGPGATIADEFRAIDRQMLAITGVTVALIMILLLIVYRSVVTALIPLLSVGVALGVARPIVAVLGEADLVEVSLFSVALLAALMLGAGTDYGIFLIGRYHEGRRAGLPPAEAQREAFRRVAPVIAGSALTVAIALAVLSLAEIGNLRSAGIPSAIGILVAMAASLTLTPALLAIAVRFGFAEPRAGRGIARRWRRIGTTVVRWPGPVLAASGALVAVLTLPLIGMRIGWDEPAATPADLESSRGYAAMDRHFPLNQLLPAVVTIGAEVDLRNPAGLIAIERIARQLMEIPDVTLVQAASRPTGVVPEEATLTNQVGRIGSELGASITELTARLDAAGDLSSTLTGLRGVLTGMRSDLQVSNGGFDEISSAATDMQSGMTSLRDNVVNVSGNLDPLRNFIAGTPNCAANPLCSAADRVVTPVDQLIASSNDLASGAEKLTGGSQSAGAALKTMPGALDSMSASLDQARSATQELSGLSAQLVPALNQVVDYLTELSDQFAGSGAGGFYLPERALADPRFATALDALMSKDGRATTMLVYGDGAEWSAVGAARAAEIEQAVRQATKEGILTGADVELAGVGPATRDLQVLYADDLRLLVGVTLALIFAVVALMLRSPVAALVVVGTVAVSYAAALGTSVFVWQHLLGHELHWAAPAISLIALVAVGADYNLLLAMRMREELPAGMATGTIRAFAGTGSVVTTAGLVFGLTMAALLGSSVLSIAQIGSTIAVGLLVDTLVIRTYVMPAAAMLLGRWFWWPRAATRRARSAL</sequence>
<organism evidence="9 10">
    <name type="scientific">Mycolicibacterium brumae</name>
    <dbReference type="NCBI Taxonomy" id="85968"/>
    <lineage>
        <taxon>Bacteria</taxon>
        <taxon>Bacillati</taxon>
        <taxon>Actinomycetota</taxon>
        <taxon>Actinomycetes</taxon>
        <taxon>Mycobacteriales</taxon>
        <taxon>Mycobacteriaceae</taxon>
        <taxon>Mycolicibacterium</taxon>
    </lineage>
</organism>
<dbReference type="InterPro" id="IPR050545">
    <property type="entry name" value="Mycobact_MmpL"/>
</dbReference>
<feature type="transmembrane region" description="Helical" evidence="7">
    <location>
        <begin position="247"/>
        <end position="269"/>
    </location>
</feature>
<evidence type="ECO:0000313" key="10">
    <source>
        <dbReference type="Proteomes" id="UP000230551"/>
    </source>
</evidence>
<comment type="caution">
    <text evidence="9">The sequence shown here is derived from an EMBL/GenBank/DDBJ whole genome shotgun (WGS) entry which is preliminary data.</text>
</comment>
<dbReference type="AlphaFoldDB" id="A0A2G5P6J0"/>
<feature type="transmembrane region" description="Helical" evidence="7">
    <location>
        <begin position="371"/>
        <end position="393"/>
    </location>
</feature>
<dbReference type="PROSITE" id="PS50156">
    <property type="entry name" value="SSD"/>
    <property type="match status" value="1"/>
</dbReference>
<dbReference type="PANTHER" id="PTHR33406">
    <property type="entry name" value="MEMBRANE PROTEIN MJ1562-RELATED"/>
    <property type="match status" value="1"/>
</dbReference>
<feature type="transmembrane region" description="Helical" evidence="7">
    <location>
        <begin position="214"/>
        <end position="235"/>
    </location>
</feature>
<evidence type="ECO:0000256" key="5">
    <source>
        <dbReference type="ARBA" id="ARBA00022989"/>
    </source>
</evidence>
<dbReference type="NCBIfam" id="TIGR00833">
    <property type="entry name" value="actII"/>
    <property type="match status" value="1"/>
</dbReference>
<evidence type="ECO:0000256" key="6">
    <source>
        <dbReference type="ARBA" id="ARBA00023136"/>
    </source>
</evidence>
<dbReference type="InterPro" id="IPR000731">
    <property type="entry name" value="SSD"/>
</dbReference>
<evidence type="ECO:0000256" key="2">
    <source>
        <dbReference type="ARBA" id="ARBA00010157"/>
    </source>
</evidence>
<gene>
    <name evidence="9" type="ORF">CQY22_014565</name>
</gene>
<evidence type="ECO:0000256" key="3">
    <source>
        <dbReference type="ARBA" id="ARBA00022475"/>
    </source>
</evidence>
<name>A0A2G5P6J0_9MYCO</name>
<feature type="transmembrane region" description="Helical" evidence="7">
    <location>
        <begin position="763"/>
        <end position="782"/>
    </location>
</feature>
<evidence type="ECO:0000256" key="1">
    <source>
        <dbReference type="ARBA" id="ARBA00004651"/>
    </source>
</evidence>
<accession>A0A2G5P6J0</accession>
<feature type="transmembrane region" description="Helical" evidence="7">
    <location>
        <begin position="188"/>
        <end position="207"/>
    </location>
</feature>
<evidence type="ECO:0000256" key="4">
    <source>
        <dbReference type="ARBA" id="ARBA00022692"/>
    </source>
</evidence>
<keyword evidence="4 7" id="KW-0812">Transmembrane</keyword>
<comment type="subcellular location">
    <subcellularLocation>
        <location evidence="1">Cell membrane</location>
        <topology evidence="1">Multi-pass membrane protein</topology>
    </subcellularLocation>
</comment>
<feature type="transmembrane region" description="Helical" evidence="7">
    <location>
        <begin position="820"/>
        <end position="840"/>
    </location>
</feature>
<dbReference type="SUPFAM" id="SSF82866">
    <property type="entry name" value="Multidrug efflux transporter AcrB transmembrane domain"/>
    <property type="match status" value="2"/>
</dbReference>
<dbReference type="STRING" id="85968.GCA_900073015_03678"/>
<dbReference type="Proteomes" id="UP000230551">
    <property type="component" value="Unassembled WGS sequence"/>
</dbReference>
<comment type="similarity">
    <text evidence="2">Belongs to the resistance-nodulation-cell division (RND) (TC 2.A.6) family. MmpL subfamily.</text>
</comment>
<evidence type="ECO:0000313" key="9">
    <source>
        <dbReference type="EMBL" id="PIB73988.1"/>
    </source>
</evidence>
<dbReference type="Gene3D" id="1.20.1640.10">
    <property type="entry name" value="Multidrug efflux transporter AcrB transmembrane domain"/>
    <property type="match status" value="2"/>
</dbReference>
<dbReference type="GO" id="GO:0005886">
    <property type="term" value="C:plasma membrane"/>
    <property type="evidence" value="ECO:0007669"/>
    <property type="project" value="UniProtKB-SubCell"/>
</dbReference>
<dbReference type="PANTHER" id="PTHR33406:SF6">
    <property type="entry name" value="MEMBRANE PROTEIN YDGH-RELATED"/>
    <property type="match status" value="1"/>
</dbReference>
<dbReference type="Pfam" id="PF03176">
    <property type="entry name" value="MMPL"/>
    <property type="match status" value="2"/>
</dbReference>
<dbReference type="InterPro" id="IPR004869">
    <property type="entry name" value="MMPL_dom"/>
</dbReference>
<feature type="domain" description="SSD" evidence="8">
    <location>
        <begin position="213"/>
        <end position="344"/>
    </location>
</feature>
<keyword evidence="6 7" id="KW-0472">Membrane</keyword>
<protein>
    <submittedName>
        <fullName evidence="9">MMPL family RND transporter</fullName>
    </submittedName>
</protein>
<feature type="transmembrane region" description="Helical" evidence="7">
    <location>
        <begin position="861"/>
        <end position="894"/>
    </location>
</feature>
<feature type="transmembrane region" description="Helical" evidence="7">
    <location>
        <begin position="323"/>
        <end position="350"/>
    </location>
</feature>
<dbReference type="RefSeq" id="WP_090593352.1">
    <property type="nucleotide sequence ID" value="NZ_CP104302.1"/>
</dbReference>